<dbReference type="OrthoDB" id="1092431at2"/>
<dbReference type="InterPro" id="IPR018490">
    <property type="entry name" value="cNMP-bd_dom_sf"/>
</dbReference>
<feature type="domain" description="Cyclic nucleotide-binding" evidence="1">
    <location>
        <begin position="13"/>
        <end position="116"/>
    </location>
</feature>
<keyword evidence="2" id="KW-0808">Transferase</keyword>
<evidence type="ECO:0000313" key="2">
    <source>
        <dbReference type="EMBL" id="SHM40020.1"/>
    </source>
</evidence>
<dbReference type="InterPro" id="IPR014710">
    <property type="entry name" value="RmlC-like_jellyroll"/>
</dbReference>
<dbReference type="GO" id="GO:0016301">
    <property type="term" value="F:kinase activity"/>
    <property type="evidence" value="ECO:0007669"/>
    <property type="project" value="UniProtKB-KW"/>
</dbReference>
<proteinExistence type="predicted"/>
<dbReference type="PROSITE" id="PS50042">
    <property type="entry name" value="CNMP_BINDING_3"/>
    <property type="match status" value="1"/>
</dbReference>
<evidence type="ECO:0000259" key="1">
    <source>
        <dbReference type="PROSITE" id="PS50042"/>
    </source>
</evidence>
<gene>
    <name evidence="2" type="ORF">SAMN05444366_3148</name>
</gene>
<dbReference type="CDD" id="cd00038">
    <property type="entry name" value="CAP_ED"/>
    <property type="match status" value="1"/>
</dbReference>
<reference evidence="3" key="1">
    <citation type="submission" date="2016-11" db="EMBL/GenBank/DDBJ databases">
        <authorList>
            <person name="Varghese N."/>
            <person name="Submissions S."/>
        </authorList>
    </citation>
    <scope>NUCLEOTIDE SEQUENCE [LARGE SCALE GENOMIC DNA]</scope>
    <source>
        <strain evidence="3">DSM 1811</strain>
    </source>
</reference>
<protein>
    <submittedName>
        <fullName evidence="2">cAMP-binding domain of CRP or a regulatory subunit of cAMP-dependent protein kinases</fullName>
    </submittedName>
</protein>
<dbReference type="InterPro" id="IPR000595">
    <property type="entry name" value="cNMP-bd_dom"/>
</dbReference>
<dbReference type="Pfam" id="PF00027">
    <property type="entry name" value="cNMP_binding"/>
    <property type="match status" value="1"/>
</dbReference>
<name>A0A1M7IH31_9FLAO</name>
<dbReference type="Gene3D" id="2.60.120.10">
    <property type="entry name" value="Jelly Rolls"/>
    <property type="match status" value="1"/>
</dbReference>
<evidence type="ECO:0000313" key="3">
    <source>
        <dbReference type="Proteomes" id="UP000184121"/>
    </source>
</evidence>
<dbReference type="Proteomes" id="UP000184121">
    <property type="component" value="Unassembled WGS sequence"/>
</dbReference>
<keyword evidence="3" id="KW-1185">Reference proteome</keyword>
<dbReference type="RefSeq" id="WP_072973906.1">
    <property type="nucleotide sequence ID" value="NZ_FRBY01000004.1"/>
</dbReference>
<dbReference type="STRING" id="29534.SAMN05444366_3148"/>
<accession>A0A1M7IH31</accession>
<dbReference type="SUPFAM" id="SSF51206">
    <property type="entry name" value="cAMP-binding domain-like"/>
    <property type="match status" value="1"/>
</dbReference>
<dbReference type="EMBL" id="FRBY01000004">
    <property type="protein sequence ID" value="SHM40020.1"/>
    <property type="molecule type" value="Genomic_DNA"/>
</dbReference>
<sequence>MEAKELLQQHIAKIASIKEEDFDYVFSHFKPMSFKKGQAILSEGDKVDCEYFVTSGCLKAFFINDEIKMYILQFAMPTWWTSDYAALYNQTPATISVDCITDAEVLCLSSEDREKLCSEFHQLEHFFRWRTNRGYIASQKRLLSFMNNNVKKRYEELLSLYPQLYNLVPKHLIAAYLGVSRETLSRLHSS</sequence>
<organism evidence="2 3">
    <name type="scientific">Flavobacterium saccharophilum</name>
    <dbReference type="NCBI Taxonomy" id="29534"/>
    <lineage>
        <taxon>Bacteria</taxon>
        <taxon>Pseudomonadati</taxon>
        <taxon>Bacteroidota</taxon>
        <taxon>Flavobacteriia</taxon>
        <taxon>Flavobacteriales</taxon>
        <taxon>Flavobacteriaceae</taxon>
        <taxon>Flavobacterium</taxon>
    </lineage>
</organism>
<keyword evidence="2" id="KW-0418">Kinase</keyword>
<dbReference type="AlphaFoldDB" id="A0A1M7IH31"/>